<keyword evidence="16" id="KW-1133">Transmembrane helix</keyword>
<evidence type="ECO:0000256" key="11">
    <source>
        <dbReference type="ARBA" id="ARBA00022729"/>
    </source>
</evidence>
<dbReference type="GO" id="GO:0099402">
    <property type="term" value="P:plant organ development"/>
    <property type="evidence" value="ECO:0007669"/>
    <property type="project" value="UniProtKB-ARBA"/>
</dbReference>
<comment type="catalytic activity">
    <reaction evidence="21">
        <text>L-threonyl-[protein] + ATP = O-phospho-L-threonyl-[protein] + ADP + H(+)</text>
        <dbReference type="Rhea" id="RHEA:46608"/>
        <dbReference type="Rhea" id="RHEA-COMP:11060"/>
        <dbReference type="Rhea" id="RHEA-COMP:11605"/>
        <dbReference type="ChEBI" id="CHEBI:15378"/>
        <dbReference type="ChEBI" id="CHEBI:30013"/>
        <dbReference type="ChEBI" id="CHEBI:30616"/>
        <dbReference type="ChEBI" id="CHEBI:61977"/>
        <dbReference type="ChEBI" id="CHEBI:456216"/>
        <dbReference type="EC" id="2.7.11.1"/>
    </reaction>
</comment>
<dbReference type="InterPro" id="IPR017441">
    <property type="entry name" value="Protein_kinase_ATP_BS"/>
</dbReference>
<comment type="caution">
    <text evidence="26">The sequence shown here is derived from an EMBL/GenBank/DDBJ whole genome shotgun (WGS) entry which is preliminary data.</text>
</comment>
<feature type="compositionally biased region" description="Polar residues" evidence="24">
    <location>
        <begin position="1194"/>
        <end position="1203"/>
    </location>
</feature>
<keyword evidence="10" id="KW-0812">Transmembrane</keyword>
<sequence>MASIDYEPKLLAILSISFFLSCIFVSVAALDDSALLASEGKALLESGWWSDYSNLTSHRCNWTGIVCDRAGSITEISPPPWFLKVGNKFAKMNFSCFLNLVRLHLPSHELSGSIPPQISILPQLRYLDLSSNYLAGELPSSLGNLSRLVELDFSSNYFYNSIPPELGNLKNLVTLSLSDNSFSGPIPSALCHLDNLTHLLMDLNSLEGALPREIGKMRNLEILDVSYNVLYGPIPPTLGRLAKLRSLIFRDVRISGSIPLEIGNLTNLEDLDLSFNQITGLIPFWLGNLTNLIRLDLSHNQINRFIPIKIQNLTNLDELYLSSNNISGSIPSTLSIFSNLILLNLSYNQITNLIPFSLGNLTNLAMLDLSHNQINGSILVEIQNLTNLKELYLSSNNINGSIPSTLSLLSNLILLDLSYNQITGLIPFSLGNLTNLAMLDLSHNQINGSILLEIQNLTNLKELYLSSNNISGSIPSTLSLLFNLILLDLSQNQITSLIPFSLENLTNLTSLDLSHNQINGSIPVEIQNLKNLKELYLSSNNISGSIPSTLSLLSNLILLDLSYNQITTLMPFLLGYLTSLTRLDLSHNQIKGSIPSSLKYWNNLASLDLSFNNLSEEIPSELYGLAYLKYFNFRYNNLSGFVPLKWLQLFDVYFTCDSLYSQKTNNPEIFQDTALEGNKDLHPDFSRCPSIYSPPSKTYLLPSKNNRIIHSIKIFLPITTISLCLLCLGCCYLSRRKATQPEPASSKNGDLFSVWNYDGTIAYEDIITATENFDLKYCIGTGGYGSVYRAQLPSGKLVALKKLHRREAEEPAFDKSFKNEVELLTQIRHRSIVKLYGFCLHQRCMFLVYEYMEKGSLFCALRNDVGAVELKWIKRARIIKDIAHALSYLHHDCNPPIVHRDISSNNVLLNLESKSFVADFGVARLLDPDSSNHTVLAGTYGYIAPESAYTMAVTEKCDVYSFGVVALETLMGRHPGDILSSSAQAITLKEVLDPRLPPPTNEIVIQNICTIASLIFSCLHSNPKYRPSMKFVSQEFLSPKRLLGGLEISLLELRNLVMHTNVAEITGSSENERDFFGSDDFGLKPIRTESTSTTNTFQKKSIFFEESVAGSPMSRFGNSPRFSEAGDHFDNYSRFDSFSMNEGGFSPREKLTRFDSINSSKDFGHSRAFSSFDDGDPFGSSAPFKVSSEDQTPKKSSGNWSSF</sequence>
<dbReference type="FunFam" id="3.80.10.10:FF:000400">
    <property type="entry name" value="Nuclear pore complex protein NUP107"/>
    <property type="match status" value="1"/>
</dbReference>
<dbReference type="Gene3D" id="3.30.200.20">
    <property type="entry name" value="Phosphorylase Kinase, domain 1"/>
    <property type="match status" value="1"/>
</dbReference>
<keyword evidence="8" id="KW-0433">Leucine-rich repeat</keyword>
<evidence type="ECO:0000256" key="22">
    <source>
        <dbReference type="ARBA" id="ARBA00048679"/>
    </source>
</evidence>
<evidence type="ECO:0000259" key="25">
    <source>
        <dbReference type="PROSITE" id="PS50011"/>
    </source>
</evidence>
<gene>
    <name evidence="26" type="ORF">NC653_005107</name>
</gene>
<dbReference type="InterPro" id="IPR008266">
    <property type="entry name" value="Tyr_kinase_AS"/>
</dbReference>
<evidence type="ECO:0000256" key="1">
    <source>
        <dbReference type="ARBA" id="ARBA00004191"/>
    </source>
</evidence>
<dbReference type="GO" id="GO:0005886">
    <property type="term" value="C:plasma membrane"/>
    <property type="evidence" value="ECO:0007669"/>
    <property type="project" value="UniProtKB-SubCell"/>
</dbReference>
<evidence type="ECO:0000256" key="3">
    <source>
        <dbReference type="ARBA" id="ARBA00004479"/>
    </source>
</evidence>
<evidence type="ECO:0000256" key="2">
    <source>
        <dbReference type="ARBA" id="ARBA00004236"/>
    </source>
</evidence>
<evidence type="ECO:0000256" key="17">
    <source>
        <dbReference type="ARBA" id="ARBA00023136"/>
    </source>
</evidence>
<evidence type="ECO:0000256" key="6">
    <source>
        <dbReference type="ARBA" id="ARBA00022527"/>
    </source>
</evidence>
<dbReference type="SUPFAM" id="SSF56112">
    <property type="entry name" value="Protein kinase-like (PK-like)"/>
    <property type="match status" value="1"/>
</dbReference>
<accession>A0AAD6RB85</accession>
<dbReference type="PROSITE" id="PS51450">
    <property type="entry name" value="LRR"/>
    <property type="match status" value="8"/>
</dbReference>
<keyword evidence="13 23" id="KW-0547">Nucleotide-binding</keyword>
<evidence type="ECO:0000313" key="27">
    <source>
        <dbReference type="Proteomes" id="UP001164929"/>
    </source>
</evidence>
<evidence type="ECO:0000256" key="4">
    <source>
        <dbReference type="ARBA" id="ARBA00012513"/>
    </source>
</evidence>
<organism evidence="26 27">
    <name type="scientific">Populus alba x Populus x berolinensis</name>
    <dbReference type="NCBI Taxonomy" id="444605"/>
    <lineage>
        <taxon>Eukaryota</taxon>
        <taxon>Viridiplantae</taxon>
        <taxon>Streptophyta</taxon>
        <taxon>Embryophyta</taxon>
        <taxon>Tracheophyta</taxon>
        <taxon>Spermatophyta</taxon>
        <taxon>Magnoliopsida</taxon>
        <taxon>eudicotyledons</taxon>
        <taxon>Gunneridae</taxon>
        <taxon>Pentapetalae</taxon>
        <taxon>rosids</taxon>
        <taxon>fabids</taxon>
        <taxon>Malpighiales</taxon>
        <taxon>Salicaceae</taxon>
        <taxon>Saliceae</taxon>
        <taxon>Populus</taxon>
    </lineage>
</organism>
<name>A0AAD6RB85_9ROSI</name>
<dbReference type="Pfam" id="PF13855">
    <property type="entry name" value="LRR_8"/>
    <property type="match status" value="4"/>
</dbReference>
<dbReference type="Pfam" id="PF00069">
    <property type="entry name" value="Pkinase"/>
    <property type="match status" value="1"/>
</dbReference>
<dbReference type="InterPro" id="IPR032675">
    <property type="entry name" value="LRR_dom_sf"/>
</dbReference>
<keyword evidence="11" id="KW-0732">Signal</keyword>
<dbReference type="FunFam" id="3.80.10.10:FF:000383">
    <property type="entry name" value="Leucine-rich repeat receptor protein kinase EMS1"/>
    <property type="match status" value="2"/>
</dbReference>
<dbReference type="Gene3D" id="1.10.510.10">
    <property type="entry name" value="Transferase(Phosphotransferase) domain 1"/>
    <property type="match status" value="1"/>
</dbReference>
<protein>
    <recommendedName>
        <fullName evidence="4">non-specific serine/threonine protein kinase</fullName>
        <ecNumber evidence="4">2.7.11.1</ecNumber>
    </recommendedName>
</protein>
<evidence type="ECO:0000256" key="18">
    <source>
        <dbReference type="ARBA" id="ARBA00023170"/>
    </source>
</evidence>
<evidence type="ECO:0000256" key="24">
    <source>
        <dbReference type="SAM" id="MobiDB-lite"/>
    </source>
</evidence>
<evidence type="ECO:0000256" key="13">
    <source>
        <dbReference type="ARBA" id="ARBA00022741"/>
    </source>
</evidence>
<dbReference type="Gene3D" id="3.80.10.10">
    <property type="entry name" value="Ribonuclease Inhibitor"/>
    <property type="match status" value="4"/>
</dbReference>
<dbReference type="PROSITE" id="PS00109">
    <property type="entry name" value="PROTEIN_KINASE_TYR"/>
    <property type="match status" value="1"/>
</dbReference>
<dbReference type="EC" id="2.7.11.1" evidence="4"/>
<keyword evidence="5" id="KW-0134">Cell wall</keyword>
<evidence type="ECO:0000256" key="12">
    <source>
        <dbReference type="ARBA" id="ARBA00022737"/>
    </source>
</evidence>
<keyword evidence="19" id="KW-0325">Glycoprotein</keyword>
<dbReference type="Proteomes" id="UP001164929">
    <property type="component" value="Chromosome 2"/>
</dbReference>
<keyword evidence="6" id="KW-0723">Serine/threonine-protein kinase</keyword>
<dbReference type="FunFam" id="3.80.10.10:FF:000095">
    <property type="entry name" value="LRR receptor-like serine/threonine-protein kinase GSO1"/>
    <property type="match status" value="1"/>
</dbReference>
<dbReference type="SUPFAM" id="SSF52058">
    <property type="entry name" value="L domain-like"/>
    <property type="match status" value="1"/>
</dbReference>
<keyword evidence="9" id="KW-0808">Transferase</keyword>
<comment type="catalytic activity">
    <reaction evidence="22">
        <text>L-seryl-[protein] + ATP = O-phospho-L-seryl-[protein] + ADP + H(+)</text>
        <dbReference type="Rhea" id="RHEA:17989"/>
        <dbReference type="Rhea" id="RHEA-COMP:9863"/>
        <dbReference type="Rhea" id="RHEA-COMP:11604"/>
        <dbReference type="ChEBI" id="CHEBI:15378"/>
        <dbReference type="ChEBI" id="CHEBI:29999"/>
        <dbReference type="ChEBI" id="CHEBI:30616"/>
        <dbReference type="ChEBI" id="CHEBI:83421"/>
        <dbReference type="ChEBI" id="CHEBI:456216"/>
        <dbReference type="EC" id="2.7.11.1"/>
    </reaction>
</comment>
<keyword evidence="17" id="KW-0472">Membrane</keyword>
<evidence type="ECO:0000256" key="9">
    <source>
        <dbReference type="ARBA" id="ARBA00022679"/>
    </source>
</evidence>
<dbReference type="InterPro" id="IPR001611">
    <property type="entry name" value="Leu-rich_rpt"/>
</dbReference>
<dbReference type="EMBL" id="JAQIZT010000002">
    <property type="protein sequence ID" value="KAJ7005684.1"/>
    <property type="molecule type" value="Genomic_DNA"/>
</dbReference>
<keyword evidence="27" id="KW-1185">Reference proteome</keyword>
<evidence type="ECO:0000256" key="16">
    <source>
        <dbReference type="ARBA" id="ARBA00022989"/>
    </source>
</evidence>
<feature type="compositionally biased region" description="Low complexity" evidence="24">
    <location>
        <begin position="1169"/>
        <end position="1181"/>
    </location>
</feature>
<evidence type="ECO:0000256" key="19">
    <source>
        <dbReference type="ARBA" id="ARBA00023180"/>
    </source>
</evidence>
<reference evidence="26" key="1">
    <citation type="journal article" date="2023" name="Mol. Ecol. Resour.">
        <title>Chromosome-level genome assembly of a triploid poplar Populus alba 'Berolinensis'.</title>
        <authorList>
            <person name="Chen S."/>
            <person name="Yu Y."/>
            <person name="Wang X."/>
            <person name="Wang S."/>
            <person name="Zhang T."/>
            <person name="Zhou Y."/>
            <person name="He R."/>
            <person name="Meng N."/>
            <person name="Wang Y."/>
            <person name="Liu W."/>
            <person name="Liu Z."/>
            <person name="Liu J."/>
            <person name="Guo Q."/>
            <person name="Huang H."/>
            <person name="Sederoff R.R."/>
            <person name="Wang G."/>
            <person name="Qu G."/>
            <person name="Chen S."/>
        </authorList>
    </citation>
    <scope>NUCLEOTIDE SEQUENCE</scope>
    <source>
        <strain evidence="26">SC-2020</strain>
    </source>
</reference>
<dbReference type="SUPFAM" id="SSF52047">
    <property type="entry name" value="RNI-like"/>
    <property type="match status" value="1"/>
</dbReference>
<feature type="domain" description="Protein kinase" evidence="25">
    <location>
        <begin position="773"/>
        <end position="1037"/>
    </location>
</feature>
<keyword evidence="18 26" id="KW-0675">Receptor</keyword>
<dbReference type="InterPro" id="IPR011009">
    <property type="entry name" value="Kinase-like_dom_sf"/>
</dbReference>
<comment type="subcellular location">
    <subcellularLocation>
        <location evidence="2">Cell membrane</location>
    </subcellularLocation>
    <subcellularLocation>
        <location evidence="3">Membrane</location>
        <topology evidence="3">Single-pass type I membrane protein</topology>
    </subcellularLocation>
    <subcellularLocation>
        <location evidence="1">Secreted</location>
        <location evidence="1">Cell wall</location>
    </subcellularLocation>
</comment>
<comment type="similarity">
    <text evidence="20">Belongs to the polygalacturonase-inhibiting protein family.</text>
</comment>
<evidence type="ECO:0000256" key="10">
    <source>
        <dbReference type="ARBA" id="ARBA00022692"/>
    </source>
</evidence>
<evidence type="ECO:0000256" key="23">
    <source>
        <dbReference type="PROSITE-ProRule" id="PRU10141"/>
    </source>
</evidence>
<evidence type="ECO:0000256" key="5">
    <source>
        <dbReference type="ARBA" id="ARBA00022512"/>
    </source>
</evidence>
<dbReference type="InterPro" id="IPR051716">
    <property type="entry name" value="Plant_RL_S/T_kinase"/>
</dbReference>
<keyword evidence="14 26" id="KW-0418">Kinase</keyword>
<evidence type="ECO:0000256" key="15">
    <source>
        <dbReference type="ARBA" id="ARBA00022840"/>
    </source>
</evidence>
<feature type="region of interest" description="Disordered" evidence="24">
    <location>
        <begin position="1168"/>
        <end position="1203"/>
    </location>
</feature>
<keyword evidence="7" id="KW-0597">Phosphoprotein</keyword>
<proteinExistence type="inferred from homology"/>
<dbReference type="FunFam" id="3.30.200.20:FF:000309">
    <property type="entry name" value="Leucine-rich repeat receptor protein kinase MSP1"/>
    <property type="match status" value="1"/>
</dbReference>
<keyword evidence="5" id="KW-0964">Secreted</keyword>
<dbReference type="SMART" id="SM00365">
    <property type="entry name" value="LRR_SD22"/>
    <property type="match status" value="14"/>
</dbReference>
<evidence type="ECO:0000256" key="7">
    <source>
        <dbReference type="ARBA" id="ARBA00022553"/>
    </source>
</evidence>
<keyword evidence="12" id="KW-0677">Repeat</keyword>
<dbReference type="InterPro" id="IPR000719">
    <property type="entry name" value="Prot_kinase_dom"/>
</dbReference>
<dbReference type="GO" id="GO:0009653">
    <property type="term" value="P:anatomical structure morphogenesis"/>
    <property type="evidence" value="ECO:0007669"/>
    <property type="project" value="UniProtKB-ARBA"/>
</dbReference>
<dbReference type="GO" id="GO:0005524">
    <property type="term" value="F:ATP binding"/>
    <property type="evidence" value="ECO:0007669"/>
    <property type="project" value="UniProtKB-UniRule"/>
</dbReference>
<dbReference type="PROSITE" id="PS00107">
    <property type="entry name" value="PROTEIN_KINASE_ATP"/>
    <property type="match status" value="1"/>
</dbReference>
<evidence type="ECO:0000256" key="21">
    <source>
        <dbReference type="ARBA" id="ARBA00047899"/>
    </source>
</evidence>
<evidence type="ECO:0000256" key="8">
    <source>
        <dbReference type="ARBA" id="ARBA00022614"/>
    </source>
</evidence>
<dbReference type="PANTHER" id="PTHR48053:SF126">
    <property type="entry name" value="MDIS1-INTERACTING RECEPTOR LIKE KINASE 2-LIKE ISOFORM X1"/>
    <property type="match status" value="1"/>
</dbReference>
<dbReference type="PANTHER" id="PTHR48053">
    <property type="entry name" value="LEUCINE RICH REPEAT FAMILY PROTEIN, EXPRESSED"/>
    <property type="match status" value="1"/>
</dbReference>
<dbReference type="GO" id="GO:0004674">
    <property type="term" value="F:protein serine/threonine kinase activity"/>
    <property type="evidence" value="ECO:0007669"/>
    <property type="project" value="UniProtKB-KW"/>
</dbReference>
<dbReference type="SMART" id="SM00369">
    <property type="entry name" value="LRR_TYP"/>
    <property type="match status" value="18"/>
</dbReference>
<evidence type="ECO:0000256" key="14">
    <source>
        <dbReference type="ARBA" id="ARBA00022777"/>
    </source>
</evidence>
<evidence type="ECO:0000313" key="26">
    <source>
        <dbReference type="EMBL" id="KAJ7005684.1"/>
    </source>
</evidence>
<dbReference type="PRINTS" id="PR00019">
    <property type="entry name" value="LEURICHRPT"/>
</dbReference>
<keyword evidence="15 23" id="KW-0067">ATP-binding</keyword>
<dbReference type="AlphaFoldDB" id="A0AAD6RB85"/>
<evidence type="ECO:0000256" key="20">
    <source>
        <dbReference type="ARBA" id="ARBA00038043"/>
    </source>
</evidence>
<dbReference type="FunFam" id="1.10.510.10:FF:000479">
    <property type="entry name" value="Leucine-rich repeat receptor-like protein kinase"/>
    <property type="match status" value="1"/>
</dbReference>
<dbReference type="Pfam" id="PF00560">
    <property type="entry name" value="LRR_1"/>
    <property type="match status" value="7"/>
</dbReference>
<dbReference type="PROSITE" id="PS50011">
    <property type="entry name" value="PROTEIN_KINASE_DOM"/>
    <property type="match status" value="1"/>
</dbReference>
<dbReference type="InterPro" id="IPR003591">
    <property type="entry name" value="Leu-rich_rpt_typical-subtyp"/>
</dbReference>
<feature type="binding site" evidence="23">
    <location>
        <position position="801"/>
    </location>
    <ligand>
        <name>ATP</name>
        <dbReference type="ChEBI" id="CHEBI:30616"/>
    </ligand>
</feature>